<keyword evidence="6 10" id="KW-1133">Transmembrane helix</keyword>
<evidence type="ECO:0000256" key="8">
    <source>
        <dbReference type="ARBA" id="ARBA00023136"/>
    </source>
</evidence>
<name>A0AAV2HPC9_LYMST</name>
<dbReference type="AlphaFoldDB" id="A0AAV2HPC9"/>
<comment type="similarity">
    <text evidence="2">Belongs to the galactose-3-O-sulfotransferase family.</text>
</comment>
<evidence type="ECO:0000256" key="3">
    <source>
        <dbReference type="ARBA" id="ARBA00022679"/>
    </source>
</evidence>
<evidence type="ECO:0000256" key="4">
    <source>
        <dbReference type="ARBA" id="ARBA00022692"/>
    </source>
</evidence>
<protein>
    <submittedName>
        <fullName evidence="11">Uncharacterized protein</fullName>
    </submittedName>
</protein>
<evidence type="ECO:0000256" key="9">
    <source>
        <dbReference type="ARBA" id="ARBA00023180"/>
    </source>
</evidence>
<dbReference type="PANTHER" id="PTHR14647">
    <property type="entry name" value="GALACTOSE-3-O-SULFOTRANSFERASE"/>
    <property type="match status" value="1"/>
</dbReference>
<proteinExistence type="inferred from homology"/>
<keyword evidence="12" id="KW-1185">Reference proteome</keyword>
<evidence type="ECO:0000313" key="12">
    <source>
        <dbReference type="Proteomes" id="UP001497497"/>
    </source>
</evidence>
<dbReference type="GO" id="GO:0001733">
    <property type="term" value="F:galactosylceramide sulfotransferase activity"/>
    <property type="evidence" value="ECO:0007669"/>
    <property type="project" value="InterPro"/>
</dbReference>
<dbReference type="GO" id="GO:0009247">
    <property type="term" value="P:glycolipid biosynthetic process"/>
    <property type="evidence" value="ECO:0007669"/>
    <property type="project" value="InterPro"/>
</dbReference>
<sequence>MTYNTQHRTRTVRFSSWGLVTKWSLIICITIALVYLMPALLNTSTNDLPSLGAPWRLKMSLIHEKVPTLHVYYLKNHKTASTTVFSILAEYCRANELTPLLPVGAHINQRPPLHPKQLRLDPKIQFYDMVYHHHVYSDQIFRFLHNDTFKFTTLREPFRHFVSSFTYFRKFNMNYLTQINSTTPLKTFLENPKKYETRGYSSYTNNRQSMDLGYNLSHPFDDTSYIAYFIQQTEKRFDLILITEYFNESLVLLKRKLNWKTGDILYYKKQECKESTEAVALATQLEKEQHKSFSTADIGLYTYFLGVFKGLVSKEVDLQGEVEEFQAVLEKVYDFCDRVDSPDSRLVVPVGRWSDQVDLFHSKCKWLKLDEIRFTQHFQRKQIRG</sequence>
<keyword evidence="3" id="KW-0808">Transferase</keyword>
<keyword evidence="8 10" id="KW-0472">Membrane</keyword>
<organism evidence="11 12">
    <name type="scientific">Lymnaea stagnalis</name>
    <name type="common">Great pond snail</name>
    <name type="synonym">Helix stagnalis</name>
    <dbReference type="NCBI Taxonomy" id="6523"/>
    <lineage>
        <taxon>Eukaryota</taxon>
        <taxon>Metazoa</taxon>
        <taxon>Spiralia</taxon>
        <taxon>Lophotrochozoa</taxon>
        <taxon>Mollusca</taxon>
        <taxon>Gastropoda</taxon>
        <taxon>Heterobranchia</taxon>
        <taxon>Euthyneura</taxon>
        <taxon>Panpulmonata</taxon>
        <taxon>Hygrophila</taxon>
        <taxon>Lymnaeoidea</taxon>
        <taxon>Lymnaeidae</taxon>
        <taxon>Lymnaea</taxon>
    </lineage>
</organism>
<evidence type="ECO:0000256" key="1">
    <source>
        <dbReference type="ARBA" id="ARBA00004323"/>
    </source>
</evidence>
<comment type="subcellular location">
    <subcellularLocation>
        <location evidence="1">Golgi apparatus membrane</location>
        <topology evidence="1">Single-pass type II membrane protein</topology>
    </subcellularLocation>
</comment>
<evidence type="ECO:0000256" key="7">
    <source>
        <dbReference type="ARBA" id="ARBA00023034"/>
    </source>
</evidence>
<evidence type="ECO:0000313" key="11">
    <source>
        <dbReference type="EMBL" id="CAL1535911.1"/>
    </source>
</evidence>
<evidence type="ECO:0000256" key="2">
    <source>
        <dbReference type="ARBA" id="ARBA00008124"/>
    </source>
</evidence>
<keyword evidence="5" id="KW-0735">Signal-anchor</keyword>
<dbReference type="InterPro" id="IPR009729">
    <property type="entry name" value="Gal-3-0_sulfotransfrase"/>
</dbReference>
<keyword evidence="7" id="KW-0333">Golgi apparatus</keyword>
<accession>A0AAV2HPC9</accession>
<evidence type="ECO:0000256" key="5">
    <source>
        <dbReference type="ARBA" id="ARBA00022968"/>
    </source>
</evidence>
<dbReference type="InterPro" id="IPR027417">
    <property type="entry name" value="P-loop_NTPase"/>
</dbReference>
<dbReference type="PANTHER" id="PTHR14647:SF87">
    <property type="entry name" value="PUTATIVE-RELATED"/>
    <property type="match status" value="1"/>
</dbReference>
<dbReference type="GO" id="GO:0000139">
    <property type="term" value="C:Golgi membrane"/>
    <property type="evidence" value="ECO:0007669"/>
    <property type="project" value="UniProtKB-SubCell"/>
</dbReference>
<comment type="caution">
    <text evidence="11">The sequence shown here is derived from an EMBL/GenBank/DDBJ whole genome shotgun (WGS) entry which is preliminary data.</text>
</comment>
<reference evidence="11 12" key="1">
    <citation type="submission" date="2024-04" db="EMBL/GenBank/DDBJ databases">
        <authorList>
            <consortium name="Genoscope - CEA"/>
            <person name="William W."/>
        </authorList>
    </citation>
    <scope>NUCLEOTIDE SEQUENCE [LARGE SCALE GENOMIC DNA]</scope>
</reference>
<feature type="transmembrane region" description="Helical" evidence="10">
    <location>
        <begin position="20"/>
        <end position="41"/>
    </location>
</feature>
<evidence type="ECO:0000256" key="6">
    <source>
        <dbReference type="ARBA" id="ARBA00022989"/>
    </source>
</evidence>
<dbReference type="Proteomes" id="UP001497497">
    <property type="component" value="Unassembled WGS sequence"/>
</dbReference>
<gene>
    <name evidence="11" type="ORF">GSLYS_00009866001</name>
</gene>
<keyword evidence="4 10" id="KW-0812">Transmembrane</keyword>
<keyword evidence="9" id="KW-0325">Glycoprotein</keyword>
<dbReference type="Pfam" id="PF06990">
    <property type="entry name" value="Gal-3-0_sulfotr"/>
    <property type="match status" value="1"/>
</dbReference>
<evidence type="ECO:0000256" key="10">
    <source>
        <dbReference type="SAM" id="Phobius"/>
    </source>
</evidence>
<dbReference type="EMBL" id="CAXITT010000215">
    <property type="protein sequence ID" value="CAL1535911.1"/>
    <property type="molecule type" value="Genomic_DNA"/>
</dbReference>
<dbReference type="Gene3D" id="3.40.50.300">
    <property type="entry name" value="P-loop containing nucleotide triphosphate hydrolases"/>
    <property type="match status" value="1"/>
</dbReference>